<dbReference type="Gene3D" id="3.40.50.11540">
    <property type="entry name" value="NADH-ubiquinone oxidoreductase 51kDa subunit"/>
    <property type="match status" value="1"/>
</dbReference>
<feature type="binding site" evidence="8">
    <location>
        <position position="410"/>
    </location>
    <ligand>
        <name>[4Fe-4S] cluster</name>
        <dbReference type="ChEBI" id="CHEBI:49883"/>
        <label>2</label>
    </ligand>
</feature>
<keyword evidence="1 8" id="KW-0813">Transport</keyword>
<comment type="subcellular location">
    <subcellularLocation>
        <location evidence="8">Cell membrane</location>
        <topology evidence="8">Peripheral membrane protein</topology>
    </subcellularLocation>
</comment>
<evidence type="ECO:0000256" key="4">
    <source>
        <dbReference type="ARBA" id="ARBA00022737"/>
    </source>
</evidence>
<feature type="binding site" evidence="8">
    <location>
        <position position="377"/>
    </location>
    <ligand>
        <name>[4Fe-4S] cluster</name>
        <dbReference type="ChEBI" id="CHEBI:49883"/>
        <label>2</label>
    </ligand>
</feature>
<dbReference type="AlphaFoldDB" id="A0A7C5M9S2"/>
<proteinExistence type="inferred from homology"/>
<evidence type="ECO:0000256" key="8">
    <source>
        <dbReference type="HAMAP-Rule" id="MF_00461"/>
    </source>
</evidence>
<dbReference type="Gene3D" id="3.30.70.20">
    <property type="match status" value="1"/>
</dbReference>
<keyword evidence="8" id="KW-1003">Cell membrane</keyword>
<dbReference type="GO" id="GO:0051539">
    <property type="term" value="F:4 iron, 4 sulfur cluster binding"/>
    <property type="evidence" value="ECO:0007669"/>
    <property type="project" value="UniProtKB-KW"/>
</dbReference>
<dbReference type="InterPro" id="IPR037225">
    <property type="entry name" value="Nuo51_FMN-bd_sf"/>
</dbReference>
<keyword evidence="2 8" id="KW-0004">4Fe-4S</keyword>
<feature type="binding site" evidence="8">
    <location>
        <position position="413"/>
    </location>
    <ligand>
        <name>[4Fe-4S] cluster</name>
        <dbReference type="ChEBI" id="CHEBI:49883"/>
        <label>2</label>
    </ligand>
</feature>
<dbReference type="SUPFAM" id="SSF46548">
    <property type="entry name" value="alpha-helical ferredoxin"/>
    <property type="match status" value="1"/>
</dbReference>
<dbReference type="Proteomes" id="UP000886014">
    <property type="component" value="Unassembled WGS sequence"/>
</dbReference>
<dbReference type="PANTHER" id="PTHR43034:SF2">
    <property type="entry name" value="ION-TRANSLOCATING OXIDOREDUCTASE COMPLEX SUBUNIT C"/>
    <property type="match status" value="1"/>
</dbReference>
<keyword evidence="8" id="KW-0472">Membrane</keyword>
<dbReference type="InterPro" id="IPR011538">
    <property type="entry name" value="Nuo51_FMN-bd"/>
</dbReference>
<dbReference type="GO" id="GO:0005886">
    <property type="term" value="C:plasma membrane"/>
    <property type="evidence" value="ECO:0007669"/>
    <property type="project" value="UniProtKB-SubCell"/>
</dbReference>
<evidence type="ECO:0000313" key="10">
    <source>
        <dbReference type="EMBL" id="HHF58196.1"/>
    </source>
</evidence>
<dbReference type="InterPro" id="IPR017900">
    <property type="entry name" value="4Fe4S_Fe_S_CS"/>
</dbReference>
<feature type="binding site" evidence="8">
    <location>
        <position position="373"/>
    </location>
    <ligand>
        <name>[4Fe-4S] cluster</name>
        <dbReference type="ChEBI" id="CHEBI:49883"/>
        <label>1</label>
    </ligand>
</feature>
<feature type="binding site" evidence="8">
    <location>
        <position position="417"/>
    </location>
    <ligand>
        <name>[4Fe-4S] cluster</name>
        <dbReference type="ChEBI" id="CHEBI:49883"/>
        <label>1</label>
    </ligand>
</feature>
<evidence type="ECO:0000256" key="7">
    <source>
        <dbReference type="ARBA" id="ARBA00023014"/>
    </source>
</evidence>
<feature type="binding site" evidence="8">
    <location>
        <position position="367"/>
    </location>
    <ligand>
        <name>[4Fe-4S] cluster</name>
        <dbReference type="ChEBI" id="CHEBI:49883"/>
        <label>1</label>
    </ligand>
</feature>
<dbReference type="PROSITE" id="PS00198">
    <property type="entry name" value="4FE4S_FER_1"/>
    <property type="match status" value="1"/>
</dbReference>
<comment type="similarity">
    <text evidence="8">Belongs to the 4Fe4S bacterial-type ferredoxin family. RnfC subfamily.</text>
</comment>
<keyword evidence="8" id="KW-1278">Translocase</keyword>
<dbReference type="Pfam" id="PF13375">
    <property type="entry name" value="RnfC_N"/>
    <property type="match status" value="1"/>
</dbReference>
<comment type="function">
    <text evidence="8">Part of a membrane-bound complex that couples electron transfer with translocation of ions across the membrane.</text>
</comment>
<reference evidence="10" key="1">
    <citation type="journal article" date="2020" name="mSystems">
        <title>Genome- and Community-Level Interaction Insights into Carbon Utilization and Element Cycling Functions of Hydrothermarchaeota in Hydrothermal Sediment.</title>
        <authorList>
            <person name="Zhou Z."/>
            <person name="Liu Y."/>
            <person name="Xu W."/>
            <person name="Pan J."/>
            <person name="Luo Z.H."/>
            <person name="Li M."/>
        </authorList>
    </citation>
    <scope>NUCLEOTIDE SEQUENCE [LARGE SCALE GENOMIC DNA]</scope>
    <source>
        <strain evidence="10">HyVt-94</strain>
    </source>
</reference>
<sequence>MNKFTFRGGVHPPYNKITSNQKIKALPLPEVLYVPLSQHAGKPAKPLVKRGDVVKKGQKIGEADGFISANIHAPTSGKVKSIMEHPHPVFLENVPTVIIEADGEDTWIDGYGERQNWQERTREEIINDVKEAGIVGLGGAAFPSHVKLSPPPEKKIDTVIINGAECEPYLTADDRLMQERPEDILWGARLIKKAVGAEKVYIAIEDNKPEAINSIQNALRDFDDIQLKVVKTKYPEGAEKQLIKALTGREVPRGGLPMDVGCLVHNAGTSVAIYEAVRFGKPLIERVITLSGSGAQGKGNYLVRIGTQFSYIVEKTGGTSGDIKKVIMGGPMMGISQYSLDVPVIKGTSGILLFTSKEAKFHEPYPCIRCSRCVNVCPMGLLPLVLVDLVKYGKLEIAKEQYGLLDCIECGSCAYICPSHIPHVQWIKYGKSELRRKK</sequence>
<dbReference type="Pfam" id="PF01512">
    <property type="entry name" value="Complex1_51K"/>
    <property type="match status" value="1"/>
</dbReference>
<dbReference type="InterPro" id="IPR010208">
    <property type="entry name" value="Ion_transpt_RnfC/RsxC"/>
</dbReference>
<feature type="binding site" evidence="8">
    <location>
        <position position="407"/>
    </location>
    <ligand>
        <name>[4Fe-4S] cluster</name>
        <dbReference type="ChEBI" id="CHEBI:49883"/>
        <label>2</label>
    </ligand>
</feature>
<evidence type="ECO:0000259" key="9">
    <source>
        <dbReference type="PROSITE" id="PS51379"/>
    </source>
</evidence>
<dbReference type="InterPro" id="IPR017896">
    <property type="entry name" value="4Fe4S_Fe-S-bd"/>
</dbReference>
<feature type="domain" description="4Fe-4S ferredoxin-type" evidence="9">
    <location>
        <begin position="357"/>
        <end position="387"/>
    </location>
</feature>
<keyword evidence="6 8" id="KW-0408">Iron</keyword>
<accession>A0A7C5M9S2</accession>
<gene>
    <name evidence="10" type="primary">rsxC</name>
    <name evidence="8" type="synonym">rnfC</name>
    <name evidence="10" type="ORF">ENL41_02090</name>
</gene>
<evidence type="ECO:0000256" key="6">
    <source>
        <dbReference type="ARBA" id="ARBA00023004"/>
    </source>
</evidence>
<dbReference type="GO" id="GO:0009055">
    <property type="term" value="F:electron transfer activity"/>
    <property type="evidence" value="ECO:0007669"/>
    <property type="project" value="InterPro"/>
</dbReference>
<evidence type="ECO:0000256" key="5">
    <source>
        <dbReference type="ARBA" id="ARBA00022982"/>
    </source>
</evidence>
<dbReference type="PANTHER" id="PTHR43034">
    <property type="entry name" value="ION-TRANSLOCATING OXIDOREDUCTASE COMPLEX SUBUNIT C"/>
    <property type="match status" value="1"/>
</dbReference>
<dbReference type="EC" id="7.-.-.-" evidence="8"/>
<comment type="subunit">
    <text evidence="8">The complex is composed of six subunits: RnfA, RnfB, RnfC, RnfD, RnfE and RnfG.</text>
</comment>
<dbReference type="InterPro" id="IPR026902">
    <property type="entry name" value="RnfC_N"/>
</dbReference>
<keyword evidence="5 8" id="KW-0249">Electron transport</keyword>
<dbReference type="NCBIfam" id="NF003454">
    <property type="entry name" value="PRK05035.1"/>
    <property type="match status" value="1"/>
</dbReference>
<keyword evidence="7 8" id="KW-0411">Iron-sulfur</keyword>
<organism evidence="10">
    <name type="scientific">candidate division WOR-3 bacterium</name>
    <dbReference type="NCBI Taxonomy" id="2052148"/>
    <lineage>
        <taxon>Bacteria</taxon>
        <taxon>Bacteria division WOR-3</taxon>
    </lineage>
</organism>
<feature type="domain" description="4Fe-4S ferredoxin-type" evidence="9">
    <location>
        <begin position="398"/>
        <end position="427"/>
    </location>
</feature>
<dbReference type="GO" id="GO:0046872">
    <property type="term" value="F:metal ion binding"/>
    <property type="evidence" value="ECO:0007669"/>
    <property type="project" value="UniProtKB-KW"/>
</dbReference>
<comment type="cofactor">
    <cofactor evidence="8">
        <name>[4Fe-4S] cluster</name>
        <dbReference type="ChEBI" id="CHEBI:49883"/>
    </cofactor>
    <text evidence="8">Binds 2 [4Fe-4S] clusters per subunit.</text>
</comment>
<evidence type="ECO:0000256" key="1">
    <source>
        <dbReference type="ARBA" id="ARBA00022448"/>
    </source>
</evidence>
<protein>
    <recommendedName>
        <fullName evidence="8">Ion-translocating oxidoreductase complex subunit C</fullName>
        <ecNumber evidence="8">7.-.-.-</ecNumber>
    </recommendedName>
    <alternativeName>
        <fullName evidence="8">Rnf electron transport complex subunit C</fullName>
    </alternativeName>
</protein>
<evidence type="ECO:0000256" key="2">
    <source>
        <dbReference type="ARBA" id="ARBA00022485"/>
    </source>
</evidence>
<dbReference type="NCBIfam" id="TIGR01945">
    <property type="entry name" value="rnfC"/>
    <property type="match status" value="1"/>
</dbReference>
<dbReference type="PROSITE" id="PS51379">
    <property type="entry name" value="4FE4S_FER_2"/>
    <property type="match status" value="2"/>
</dbReference>
<evidence type="ECO:0000256" key="3">
    <source>
        <dbReference type="ARBA" id="ARBA00022723"/>
    </source>
</evidence>
<dbReference type="EMBL" id="DRTV01000146">
    <property type="protein sequence ID" value="HHF58196.1"/>
    <property type="molecule type" value="Genomic_DNA"/>
</dbReference>
<keyword evidence="4 8" id="KW-0677">Repeat</keyword>
<comment type="caution">
    <text evidence="10">The sequence shown here is derived from an EMBL/GenBank/DDBJ whole genome shotgun (WGS) entry which is preliminary data.</text>
</comment>
<keyword evidence="3 8" id="KW-0479">Metal-binding</keyword>
<name>A0A7C5M9S2_UNCW3</name>
<dbReference type="GO" id="GO:0022900">
    <property type="term" value="P:electron transport chain"/>
    <property type="evidence" value="ECO:0007669"/>
    <property type="project" value="UniProtKB-UniRule"/>
</dbReference>
<dbReference type="SUPFAM" id="SSF142019">
    <property type="entry name" value="Nqo1 FMN-binding domain-like"/>
    <property type="match status" value="1"/>
</dbReference>
<dbReference type="Pfam" id="PF13237">
    <property type="entry name" value="Fer4_10"/>
    <property type="match status" value="1"/>
</dbReference>
<feature type="binding site" evidence="8">
    <location>
        <position position="370"/>
    </location>
    <ligand>
        <name>[4Fe-4S] cluster</name>
        <dbReference type="ChEBI" id="CHEBI:49883"/>
        <label>1</label>
    </ligand>
</feature>
<dbReference type="HAMAP" id="MF_00461">
    <property type="entry name" value="RsxC_RnfC"/>
    <property type="match status" value="1"/>
</dbReference>